<dbReference type="GO" id="GO:0006099">
    <property type="term" value="P:tricarboxylic acid cycle"/>
    <property type="evidence" value="ECO:0007669"/>
    <property type="project" value="TreeGrafter"/>
</dbReference>
<dbReference type="InterPro" id="IPR019810">
    <property type="entry name" value="Citrate_synthase_AS"/>
</dbReference>
<dbReference type="InterPro" id="IPR002020">
    <property type="entry name" value="Citrate_synthase"/>
</dbReference>
<dbReference type="GO" id="GO:0036440">
    <property type="term" value="F:citrate synthase activity"/>
    <property type="evidence" value="ECO:0007669"/>
    <property type="project" value="UniProtKB-EC"/>
</dbReference>
<dbReference type="GO" id="GO:0005975">
    <property type="term" value="P:carbohydrate metabolic process"/>
    <property type="evidence" value="ECO:0007669"/>
    <property type="project" value="TreeGrafter"/>
</dbReference>
<dbReference type="InterPro" id="IPR016143">
    <property type="entry name" value="Citrate_synth-like_sm_a-sub"/>
</dbReference>
<dbReference type="GO" id="GO:0005829">
    <property type="term" value="C:cytosol"/>
    <property type="evidence" value="ECO:0007669"/>
    <property type="project" value="TreeGrafter"/>
</dbReference>
<comment type="pathway">
    <text evidence="1">Carbohydrate metabolism; tricarboxylic acid cycle.</text>
</comment>
<dbReference type="NCBIfam" id="NF009005">
    <property type="entry name" value="PRK12350.1"/>
    <property type="match status" value="1"/>
</dbReference>
<comment type="similarity">
    <text evidence="2 5">Belongs to the citrate synthase family.</text>
</comment>
<evidence type="ECO:0000256" key="4">
    <source>
        <dbReference type="ARBA" id="ARBA00022679"/>
    </source>
</evidence>
<evidence type="ECO:0000256" key="3">
    <source>
        <dbReference type="ARBA" id="ARBA00012972"/>
    </source>
</evidence>
<proteinExistence type="inferred from homology"/>
<dbReference type="Gene3D" id="1.10.230.10">
    <property type="entry name" value="Cytochrome P450-Terp, domain 2"/>
    <property type="match status" value="1"/>
</dbReference>
<keyword evidence="4 5" id="KW-0808">Transferase</keyword>
<sequence>MTAAVPENFVAGLEGTVAFTTEIAEPDKDGGALRYRGVDIEDLASHVSFGDVWALLVDGDFNRPLAPAEAQELSVRTGDVRVDAQAAVAMLAPQWGFKPLLDTDDATARDQLARAAVMVLSYVAQSARGSQPPVPQSEIDGCATITERFMTRWRGEPDPRHTEAIDAYWVSAAEHGMNASTFTARVIASTGADVGAALSGAIGAMSGPLHGGAPARVIPMIAEAEDSGDARAVVKGILDRNEKLMGFGHRVYRAEDPRARVLRATAQRLAAPRYEVAAALEQAALTELRERRPDRAIETNVEFWAAVILDFAEVPPAMMPAMFTCGRTAGWCAHIMEQKRLGKLVRPSAIYVGPGPRSAASVAGWDKLAHPVA</sequence>
<reference evidence="6 7" key="1">
    <citation type="journal article" date="2019" name="Emerg. Microbes Infect.">
        <title>Comprehensive subspecies identification of 175 nontuberculous mycobacteria species based on 7547 genomic profiles.</title>
        <authorList>
            <person name="Matsumoto Y."/>
            <person name="Kinjo T."/>
            <person name="Motooka D."/>
            <person name="Nabeya D."/>
            <person name="Jung N."/>
            <person name="Uechi K."/>
            <person name="Horii T."/>
            <person name="Iida T."/>
            <person name="Fujita J."/>
            <person name="Nakamura S."/>
        </authorList>
    </citation>
    <scope>NUCLEOTIDE SEQUENCE [LARGE SCALE GENOMIC DNA]</scope>
    <source>
        <strain evidence="6 7">JCM 12143</strain>
    </source>
</reference>
<organism evidence="6 7">
    <name type="scientific">Mycolicibacter terrae</name>
    <dbReference type="NCBI Taxonomy" id="1788"/>
    <lineage>
        <taxon>Bacteria</taxon>
        <taxon>Bacillati</taxon>
        <taxon>Actinomycetota</taxon>
        <taxon>Actinomycetes</taxon>
        <taxon>Mycobacteriales</taxon>
        <taxon>Mycobacteriaceae</taxon>
        <taxon>Mycolicibacter</taxon>
    </lineage>
</organism>
<evidence type="ECO:0000313" key="7">
    <source>
        <dbReference type="Proteomes" id="UP000467636"/>
    </source>
</evidence>
<name>A0AAD1MJ58_9MYCO</name>
<dbReference type="InterPro" id="IPR016142">
    <property type="entry name" value="Citrate_synth-like_lrg_a-sub"/>
</dbReference>
<dbReference type="AlphaFoldDB" id="A0AAD1MJ58"/>
<dbReference type="InterPro" id="IPR036969">
    <property type="entry name" value="Citrate_synthase_sf"/>
</dbReference>
<accession>A0AAD1MJ58</accession>
<protein>
    <recommendedName>
        <fullName evidence="3">citrate synthase (unknown stereospecificity)</fullName>
        <ecNumber evidence="3">2.3.3.16</ecNumber>
    </recommendedName>
</protein>
<dbReference type="EMBL" id="AP022564">
    <property type="protein sequence ID" value="BBX23860.1"/>
    <property type="molecule type" value="Genomic_DNA"/>
</dbReference>
<dbReference type="Pfam" id="PF00285">
    <property type="entry name" value="Citrate_synt"/>
    <property type="match status" value="1"/>
</dbReference>
<evidence type="ECO:0000313" key="6">
    <source>
        <dbReference type="EMBL" id="BBX23860.1"/>
    </source>
</evidence>
<dbReference type="PROSITE" id="PS00480">
    <property type="entry name" value="CITRATE_SYNTHASE"/>
    <property type="match status" value="1"/>
</dbReference>
<evidence type="ECO:0000256" key="1">
    <source>
        <dbReference type="ARBA" id="ARBA00005163"/>
    </source>
</evidence>
<dbReference type="SUPFAM" id="SSF48256">
    <property type="entry name" value="Citrate synthase"/>
    <property type="match status" value="1"/>
</dbReference>
<dbReference type="RefSeq" id="WP_085258985.1">
    <property type="nucleotide sequence ID" value="NZ_AP022564.1"/>
</dbReference>
<evidence type="ECO:0000256" key="5">
    <source>
        <dbReference type="RuleBase" id="RU003406"/>
    </source>
</evidence>
<dbReference type="Proteomes" id="UP000467636">
    <property type="component" value="Chromosome"/>
</dbReference>
<dbReference type="Gene3D" id="1.10.580.10">
    <property type="entry name" value="Citrate Synthase, domain 1"/>
    <property type="match status" value="1"/>
</dbReference>
<dbReference type="PANTHER" id="PTHR11739:SF23">
    <property type="entry name" value="CITRATE SYNTHASE 2-RELATED"/>
    <property type="match status" value="1"/>
</dbReference>
<dbReference type="PANTHER" id="PTHR11739">
    <property type="entry name" value="CITRATE SYNTHASE"/>
    <property type="match status" value="1"/>
</dbReference>
<dbReference type="EC" id="2.3.3.16" evidence="3"/>
<gene>
    <name evidence="6" type="primary">citA</name>
    <name evidence="6" type="ORF">MTER_32710</name>
</gene>
<keyword evidence="7" id="KW-1185">Reference proteome</keyword>
<evidence type="ECO:0000256" key="2">
    <source>
        <dbReference type="ARBA" id="ARBA00010566"/>
    </source>
</evidence>
<dbReference type="FunFam" id="1.10.230.10:FF:000006">
    <property type="entry name" value="Citrate synthase 2"/>
    <property type="match status" value="1"/>
</dbReference>